<dbReference type="SMART" id="SM00369">
    <property type="entry name" value="LRR_TYP"/>
    <property type="match status" value="4"/>
</dbReference>
<evidence type="ECO:0000256" key="5">
    <source>
        <dbReference type="ARBA" id="ARBA00022670"/>
    </source>
</evidence>
<keyword evidence="8" id="KW-0378">Hydrolase</keyword>
<dbReference type="SUPFAM" id="SSF52058">
    <property type="entry name" value="L domain-like"/>
    <property type="match status" value="1"/>
</dbReference>
<feature type="transmembrane region" description="Helical" evidence="11">
    <location>
        <begin position="451"/>
        <end position="484"/>
    </location>
</feature>
<reference evidence="14" key="1">
    <citation type="submission" date="2024-04" db="EMBL/GenBank/DDBJ databases">
        <title>Salinicola lusitanus LLJ914,a marine bacterium isolated from the Okinawa Trough.</title>
        <authorList>
            <person name="Li J."/>
        </authorList>
    </citation>
    <scope>NUCLEOTIDE SEQUENCE [LARGE SCALE GENOMIC DNA]</scope>
</reference>
<feature type="region of interest" description="Disordered" evidence="10">
    <location>
        <begin position="496"/>
        <end position="516"/>
    </location>
</feature>
<keyword evidence="11" id="KW-0472">Membrane</keyword>
<evidence type="ECO:0000256" key="9">
    <source>
        <dbReference type="ARBA" id="ARBA00022807"/>
    </source>
</evidence>
<dbReference type="Gene3D" id="3.80.10.10">
    <property type="entry name" value="Ribonuclease Inhibitor"/>
    <property type="match status" value="1"/>
</dbReference>
<dbReference type="EC" id="3.4.19.12" evidence="3"/>
<keyword evidence="4" id="KW-0433">Leucine-rich repeat</keyword>
<dbReference type="AlphaFoldDB" id="A0AAW0MJQ2"/>
<dbReference type="GO" id="GO:0004843">
    <property type="term" value="F:cysteine-type deubiquitinase activity"/>
    <property type="evidence" value="ECO:0007669"/>
    <property type="project" value="UniProtKB-EC"/>
</dbReference>
<dbReference type="InterPro" id="IPR032675">
    <property type="entry name" value="LRR_dom_sf"/>
</dbReference>
<comment type="catalytic activity">
    <reaction evidence="1">
        <text>Thiol-dependent hydrolysis of ester, thioester, amide, peptide and isopeptide bonds formed by the C-terminal Gly of ubiquitin (a 76-residue protein attached to proteins as an intracellular targeting signal).</text>
        <dbReference type="EC" id="3.4.19.12"/>
    </reaction>
</comment>
<evidence type="ECO:0000256" key="10">
    <source>
        <dbReference type="SAM" id="MobiDB-lite"/>
    </source>
</evidence>
<evidence type="ECO:0000256" key="4">
    <source>
        <dbReference type="ARBA" id="ARBA00022614"/>
    </source>
</evidence>
<feature type="domain" description="Ubiquitin carboxyl-terminal hydrolase C-terminal" evidence="12">
    <location>
        <begin position="32"/>
        <end position="202"/>
    </location>
</feature>
<evidence type="ECO:0000256" key="3">
    <source>
        <dbReference type="ARBA" id="ARBA00012759"/>
    </source>
</evidence>
<keyword evidence="6" id="KW-0677">Repeat</keyword>
<dbReference type="Pfam" id="PF13855">
    <property type="entry name" value="LRR_8"/>
    <property type="match status" value="1"/>
</dbReference>
<evidence type="ECO:0000256" key="7">
    <source>
        <dbReference type="ARBA" id="ARBA00022786"/>
    </source>
</evidence>
<dbReference type="Proteomes" id="UP001460270">
    <property type="component" value="Unassembled WGS sequence"/>
</dbReference>
<gene>
    <name evidence="13" type="ORF">WMY93_030522</name>
</gene>
<dbReference type="GO" id="GO:0006508">
    <property type="term" value="P:proteolysis"/>
    <property type="evidence" value="ECO:0007669"/>
    <property type="project" value="UniProtKB-KW"/>
</dbReference>
<accession>A0AAW0MJQ2</accession>
<protein>
    <recommendedName>
        <fullName evidence="3">ubiquitinyl hydrolase 1</fullName>
        <ecNumber evidence="3">3.4.19.12</ecNumber>
    </recommendedName>
</protein>
<keyword evidence="14" id="KW-1185">Reference proteome</keyword>
<evidence type="ECO:0000313" key="14">
    <source>
        <dbReference type="Proteomes" id="UP001460270"/>
    </source>
</evidence>
<dbReference type="InterPro" id="IPR029346">
    <property type="entry name" value="USP_C"/>
</dbReference>
<evidence type="ECO:0000256" key="1">
    <source>
        <dbReference type="ARBA" id="ARBA00000707"/>
    </source>
</evidence>
<evidence type="ECO:0000256" key="6">
    <source>
        <dbReference type="ARBA" id="ARBA00022737"/>
    </source>
</evidence>
<feature type="compositionally biased region" description="Polar residues" evidence="10">
    <location>
        <begin position="401"/>
        <end position="428"/>
    </location>
</feature>
<sequence>MRERYGIFFSSSNRGSPRSFTISRFERNIPHLKMKITDFENRRSFKCIWLNSQFREEEITLYPDKHGCVRDLLEECKKAVELSEKGSEKLRLLEIVSYKIIGVHQEDELLECLSPAASRTFRIEEVPLDQVDLDKDNEMLIPVAHFHKEVFGTFGIPFLLKIRQGEPFREVMRRIQTMLDIQEKEFEKFKFAIVMMGRHQYISLKMSTNLPACVVYSGCPAPQRLPLSISLSLLLRRLVVNCGGQALSTLPPLHLLPPGSRSLLLANNKLSTLGTSAFANLSSLEELDLSNNYLDNLPGGLFRDMSNLTRLTLHNNSLTVMDRELFQGLGGLQSLDLSLNGLSLVLWGCWTSCRASGGKVDAVECTLPKDLRGRDIRTVPVEMFNYCLQLEDENGGADGSRSGNNGSPCSRNSGNGETPPNQEDSSPPNAAGEGTSDCVRARYRPVSVRRAIGTVVIAGVVCGIVCIMMVAAAAYGCIYASLMAKYQRELKKRQPLMGDGEADGEDREEKQISSVA</sequence>
<dbReference type="Pfam" id="PF14533">
    <property type="entry name" value="USP7_C2"/>
    <property type="match status" value="1"/>
</dbReference>
<keyword evidence="7" id="KW-0833">Ubl conjugation pathway</keyword>
<keyword evidence="9" id="KW-0788">Thiol protease</keyword>
<proteinExistence type="inferred from homology"/>
<evidence type="ECO:0000259" key="12">
    <source>
        <dbReference type="Pfam" id="PF14533"/>
    </source>
</evidence>
<evidence type="ECO:0000313" key="13">
    <source>
        <dbReference type="EMBL" id="KAK7878686.1"/>
    </source>
</evidence>
<dbReference type="PANTHER" id="PTHR24366">
    <property type="entry name" value="IG(IMMUNOGLOBULIN) AND LRR(LEUCINE RICH REPEAT) DOMAINS"/>
    <property type="match status" value="1"/>
</dbReference>
<keyword evidence="11" id="KW-1133">Transmembrane helix</keyword>
<evidence type="ECO:0000256" key="11">
    <source>
        <dbReference type="SAM" id="Phobius"/>
    </source>
</evidence>
<evidence type="ECO:0000256" key="8">
    <source>
        <dbReference type="ARBA" id="ARBA00022801"/>
    </source>
</evidence>
<comment type="caution">
    <text evidence="13">The sequence shown here is derived from an EMBL/GenBank/DDBJ whole genome shotgun (WGS) entry which is preliminary data.</text>
</comment>
<keyword evidence="11" id="KW-0812">Transmembrane</keyword>
<dbReference type="EMBL" id="JBBPFD010000491">
    <property type="protein sequence ID" value="KAK7878686.1"/>
    <property type="molecule type" value="Genomic_DNA"/>
</dbReference>
<dbReference type="InterPro" id="IPR003591">
    <property type="entry name" value="Leu-rich_rpt_typical-subtyp"/>
</dbReference>
<feature type="compositionally biased region" description="Basic and acidic residues" evidence="10">
    <location>
        <begin position="507"/>
        <end position="516"/>
    </location>
</feature>
<keyword evidence="5" id="KW-0645">Protease</keyword>
<evidence type="ECO:0000256" key="2">
    <source>
        <dbReference type="ARBA" id="ARBA00009085"/>
    </source>
</evidence>
<organism evidence="13 14">
    <name type="scientific">Mugilogobius chulae</name>
    <name type="common">yellowstripe goby</name>
    <dbReference type="NCBI Taxonomy" id="88201"/>
    <lineage>
        <taxon>Eukaryota</taxon>
        <taxon>Metazoa</taxon>
        <taxon>Chordata</taxon>
        <taxon>Craniata</taxon>
        <taxon>Vertebrata</taxon>
        <taxon>Euteleostomi</taxon>
        <taxon>Actinopterygii</taxon>
        <taxon>Neopterygii</taxon>
        <taxon>Teleostei</taxon>
        <taxon>Neoteleostei</taxon>
        <taxon>Acanthomorphata</taxon>
        <taxon>Gobiaria</taxon>
        <taxon>Gobiiformes</taxon>
        <taxon>Gobioidei</taxon>
        <taxon>Gobiidae</taxon>
        <taxon>Gobionellinae</taxon>
        <taxon>Mugilogobius</taxon>
    </lineage>
</organism>
<comment type="similarity">
    <text evidence="2">Belongs to the peptidase C19 family.</text>
</comment>
<dbReference type="InterPro" id="IPR001611">
    <property type="entry name" value="Leu-rich_rpt"/>
</dbReference>
<dbReference type="PROSITE" id="PS51450">
    <property type="entry name" value="LRR"/>
    <property type="match status" value="1"/>
</dbReference>
<name>A0AAW0MJQ2_9GOBI</name>
<dbReference type="PANTHER" id="PTHR24366:SF96">
    <property type="entry name" value="LEUCINE RICH REPEAT CONTAINING 53"/>
    <property type="match status" value="1"/>
</dbReference>
<feature type="region of interest" description="Disordered" evidence="10">
    <location>
        <begin position="396"/>
        <end position="436"/>
    </location>
</feature>